<comment type="function">
    <text evidence="6">Regulates ciliary localization of the BBSome complex. Together with the BBSome complex, controls SMO ciliary trafficking and contributes to the sonic hedgehog (SHH) pathway regulation. May play a role in neurite outgrowth. May have tumor suppressor function.</text>
</comment>
<dbReference type="GeneID" id="106818338"/>
<comment type="subcellular location">
    <subcellularLocation>
        <location evidence="1">Cytoplasm</location>
    </subcellularLocation>
</comment>
<proteinExistence type="inferred from homology"/>
<dbReference type="InterPro" id="IPR026157">
    <property type="entry name" value="LZTFL1"/>
</dbReference>
<evidence type="ECO:0000256" key="5">
    <source>
        <dbReference type="ARBA" id="ARBA00023054"/>
    </source>
</evidence>
<keyword evidence="4" id="KW-0963">Cytoplasm</keyword>
<evidence type="ECO:0000256" key="4">
    <source>
        <dbReference type="ARBA" id="ARBA00022490"/>
    </source>
</evidence>
<protein>
    <recommendedName>
        <fullName evidence="3">Leucine zipper transcription factor-like protein 1</fullName>
    </recommendedName>
</protein>
<comment type="subunit">
    <text evidence="7">Self-associates. Interacts with BBS9; the interaction mediates the association of LZTL1 with the BBsome complex and regulates BBSome ciliary trafficking.</text>
</comment>
<gene>
    <name evidence="10" type="primary">LOC106818338</name>
</gene>
<reference evidence="10" key="1">
    <citation type="submission" date="2025-08" db="UniProtKB">
        <authorList>
            <consortium name="RefSeq"/>
        </authorList>
    </citation>
    <scope>IDENTIFICATION</scope>
</reference>
<sequence>MSDLGVNEHHMDQILSYMRFAKYQRAQRIKAVDGNFEDLKDSRLVEDAYTSDEIAEMLAGLQAVMRPPPACHVESTKADNQVLATDLVTTKHRLLEVQEQLEMAEKELERKFSKTAAYASMKKILAKKNEQVKDLRKALSKYETLDDLPVE</sequence>
<evidence type="ECO:0000256" key="7">
    <source>
        <dbReference type="ARBA" id="ARBA00026004"/>
    </source>
</evidence>
<evidence type="ECO:0000313" key="10">
    <source>
        <dbReference type="RefSeq" id="XP_014678538.1"/>
    </source>
</evidence>
<accession>A0ABM1F267</accession>
<name>A0ABM1F267_PRICU</name>
<evidence type="ECO:0000256" key="3">
    <source>
        <dbReference type="ARBA" id="ARBA00018920"/>
    </source>
</evidence>
<evidence type="ECO:0000256" key="2">
    <source>
        <dbReference type="ARBA" id="ARBA00008868"/>
    </source>
</evidence>
<dbReference type="RefSeq" id="XP_014678538.1">
    <property type="nucleotide sequence ID" value="XM_014823052.1"/>
</dbReference>
<dbReference type="Pfam" id="PF15294">
    <property type="entry name" value="Leu_zip"/>
    <property type="match status" value="2"/>
</dbReference>
<dbReference type="Proteomes" id="UP000695022">
    <property type="component" value="Unplaced"/>
</dbReference>
<evidence type="ECO:0000256" key="6">
    <source>
        <dbReference type="ARBA" id="ARBA00024898"/>
    </source>
</evidence>
<organism evidence="9 10">
    <name type="scientific">Priapulus caudatus</name>
    <name type="common">Priapulid worm</name>
    <dbReference type="NCBI Taxonomy" id="37621"/>
    <lineage>
        <taxon>Eukaryota</taxon>
        <taxon>Metazoa</taxon>
        <taxon>Ecdysozoa</taxon>
        <taxon>Scalidophora</taxon>
        <taxon>Priapulida</taxon>
        <taxon>Priapulimorpha</taxon>
        <taxon>Priapulimorphida</taxon>
        <taxon>Priapulidae</taxon>
        <taxon>Priapulus</taxon>
    </lineage>
</organism>
<dbReference type="PANTHER" id="PTHR21635">
    <property type="entry name" value="LEUCINE ZIPPER TRANSCRIPTION FACTOR LIKE"/>
    <property type="match status" value="1"/>
</dbReference>
<evidence type="ECO:0000313" key="9">
    <source>
        <dbReference type="Proteomes" id="UP000695022"/>
    </source>
</evidence>
<evidence type="ECO:0000256" key="1">
    <source>
        <dbReference type="ARBA" id="ARBA00004496"/>
    </source>
</evidence>
<comment type="similarity">
    <text evidence="2">Belongs to the LZTFL1 family.</text>
</comment>
<evidence type="ECO:0000256" key="8">
    <source>
        <dbReference type="SAM" id="Coils"/>
    </source>
</evidence>
<keyword evidence="9" id="KW-1185">Reference proteome</keyword>
<feature type="coiled-coil region" evidence="8">
    <location>
        <begin position="87"/>
        <end position="145"/>
    </location>
</feature>
<keyword evidence="5 8" id="KW-0175">Coiled coil</keyword>
<dbReference type="PANTHER" id="PTHR21635:SF0">
    <property type="entry name" value="LEUCINE ZIPPER TRANSCRIPTION FACTOR-LIKE PROTEIN 1"/>
    <property type="match status" value="1"/>
</dbReference>